<organism evidence="1 2">
    <name type="scientific">Elysia crispata</name>
    <name type="common">lettuce slug</name>
    <dbReference type="NCBI Taxonomy" id="231223"/>
    <lineage>
        <taxon>Eukaryota</taxon>
        <taxon>Metazoa</taxon>
        <taxon>Spiralia</taxon>
        <taxon>Lophotrochozoa</taxon>
        <taxon>Mollusca</taxon>
        <taxon>Gastropoda</taxon>
        <taxon>Heterobranchia</taxon>
        <taxon>Euthyneura</taxon>
        <taxon>Panpulmonata</taxon>
        <taxon>Sacoglossa</taxon>
        <taxon>Placobranchoidea</taxon>
        <taxon>Plakobranchidae</taxon>
        <taxon>Elysia</taxon>
    </lineage>
</organism>
<sequence length="82" mass="9494">MPAPRAITQANTLHQYFHCQHRKGRGMRRFNNSHRKTDQGGPQEVCSGLDRLLGDSDRNMASDLIGFYTDEKYLVKFRPSLR</sequence>
<keyword evidence="2" id="KW-1185">Reference proteome</keyword>
<comment type="caution">
    <text evidence="1">The sequence shown here is derived from an EMBL/GenBank/DDBJ whole genome shotgun (WGS) entry which is preliminary data.</text>
</comment>
<dbReference type="Proteomes" id="UP001283361">
    <property type="component" value="Unassembled WGS sequence"/>
</dbReference>
<evidence type="ECO:0000313" key="2">
    <source>
        <dbReference type="Proteomes" id="UP001283361"/>
    </source>
</evidence>
<evidence type="ECO:0000313" key="1">
    <source>
        <dbReference type="EMBL" id="KAK3790843.1"/>
    </source>
</evidence>
<proteinExistence type="predicted"/>
<dbReference type="EMBL" id="JAWDGP010001519">
    <property type="protein sequence ID" value="KAK3790843.1"/>
    <property type="molecule type" value="Genomic_DNA"/>
</dbReference>
<accession>A0AAE1E2V4</accession>
<reference evidence="1" key="1">
    <citation type="journal article" date="2023" name="G3 (Bethesda)">
        <title>A reference genome for the long-term kleptoplast-retaining sea slug Elysia crispata morphotype clarki.</title>
        <authorList>
            <person name="Eastman K.E."/>
            <person name="Pendleton A.L."/>
            <person name="Shaikh M.A."/>
            <person name="Suttiyut T."/>
            <person name="Ogas R."/>
            <person name="Tomko P."/>
            <person name="Gavelis G."/>
            <person name="Widhalm J.R."/>
            <person name="Wisecaver J.H."/>
        </authorList>
    </citation>
    <scope>NUCLEOTIDE SEQUENCE</scope>
    <source>
        <strain evidence="1">ECLA1</strain>
    </source>
</reference>
<name>A0AAE1E2V4_9GAST</name>
<gene>
    <name evidence="1" type="ORF">RRG08_038333</name>
</gene>
<protein>
    <submittedName>
        <fullName evidence="1">Uncharacterized protein</fullName>
    </submittedName>
</protein>
<dbReference type="AlphaFoldDB" id="A0AAE1E2V4"/>